<keyword evidence="2 7" id="KW-0819">tRNA processing</keyword>
<dbReference type="EMBL" id="SOFE01000014">
    <property type="protein sequence ID" value="TFB85025.1"/>
    <property type="molecule type" value="Genomic_DNA"/>
</dbReference>
<dbReference type="NCBIfam" id="TIGR00188">
    <property type="entry name" value="rnpA"/>
    <property type="match status" value="1"/>
</dbReference>
<dbReference type="Gene3D" id="3.30.230.10">
    <property type="match status" value="1"/>
</dbReference>
<name>A0A1I2XWV4_9MICO</name>
<evidence type="ECO:0000256" key="7">
    <source>
        <dbReference type="HAMAP-Rule" id="MF_00227"/>
    </source>
</evidence>
<keyword evidence="5 7" id="KW-0378">Hydrolase</keyword>
<dbReference type="PROSITE" id="PS00648">
    <property type="entry name" value="RIBONUCLEASE_P"/>
    <property type="match status" value="1"/>
</dbReference>
<dbReference type="InterPro" id="IPR000100">
    <property type="entry name" value="RNase_P"/>
</dbReference>
<evidence type="ECO:0000313" key="12">
    <source>
        <dbReference type="Proteomes" id="UP000297963"/>
    </source>
</evidence>
<comment type="similarity">
    <text evidence="7">Belongs to the RnpA family.</text>
</comment>
<evidence type="ECO:0000256" key="6">
    <source>
        <dbReference type="ARBA" id="ARBA00022884"/>
    </source>
</evidence>
<dbReference type="GO" id="GO:0042781">
    <property type="term" value="F:3'-tRNA processing endoribonuclease activity"/>
    <property type="evidence" value="ECO:0007669"/>
    <property type="project" value="TreeGrafter"/>
</dbReference>
<dbReference type="EMBL" id="FOPW01000001">
    <property type="protein sequence ID" value="SFH17557.1"/>
    <property type="molecule type" value="Genomic_DNA"/>
</dbReference>
<dbReference type="Proteomes" id="UP000297963">
    <property type="component" value="Unassembled WGS sequence"/>
</dbReference>
<evidence type="ECO:0000256" key="1">
    <source>
        <dbReference type="ARBA" id="ARBA00002663"/>
    </source>
</evidence>
<organism evidence="10 12">
    <name type="scientific">Cryobacterium levicorallinum</name>
    <dbReference type="NCBI Taxonomy" id="995038"/>
    <lineage>
        <taxon>Bacteria</taxon>
        <taxon>Bacillati</taxon>
        <taxon>Actinomycetota</taxon>
        <taxon>Actinomycetes</taxon>
        <taxon>Micrococcales</taxon>
        <taxon>Microbacteriaceae</taxon>
        <taxon>Cryobacterium</taxon>
    </lineage>
</organism>
<keyword evidence="11" id="KW-1185">Reference proteome</keyword>
<dbReference type="AlphaFoldDB" id="A0A1I2XWV4"/>
<comment type="caution">
    <text evidence="10">The sequence shown here is derived from an EMBL/GenBank/DDBJ whole genome shotgun (WGS) entry which is preliminary data.</text>
</comment>
<evidence type="ECO:0000256" key="5">
    <source>
        <dbReference type="ARBA" id="ARBA00022801"/>
    </source>
</evidence>
<dbReference type="PANTHER" id="PTHR33992">
    <property type="entry name" value="RIBONUCLEASE P PROTEIN COMPONENT"/>
    <property type="match status" value="1"/>
</dbReference>
<comment type="function">
    <text evidence="1 7">RNaseP catalyzes the removal of the 5'-leader sequence from pre-tRNA to produce the mature 5'-terminus. It can also cleave other RNA substrates such as 4.5S RNA. The protein component plays an auxiliary but essential role in vivo by binding to the 5'-leader sequence and broadening the substrate specificity of the ribozyme.</text>
</comment>
<sequence>MLAHVNRITSGSDYQGVVRRGVRIVGAHTVLYIRKSDGRPGSAQTDAVGPVRFGFIVAKNVGDAVRRNLVRRRLKAVTFELLPAVTPGTDVVIRALPAARDAAWQTLHDEVQRSLSRPLPMRKSSPGR</sequence>
<dbReference type="GO" id="GO:0030677">
    <property type="term" value="C:ribonuclease P complex"/>
    <property type="evidence" value="ECO:0007669"/>
    <property type="project" value="TreeGrafter"/>
</dbReference>
<dbReference type="GO" id="GO:0000049">
    <property type="term" value="F:tRNA binding"/>
    <property type="evidence" value="ECO:0007669"/>
    <property type="project" value="UniProtKB-UniRule"/>
</dbReference>
<dbReference type="InterPro" id="IPR014721">
    <property type="entry name" value="Ribsml_uS5_D2-typ_fold_subgr"/>
</dbReference>
<dbReference type="Pfam" id="PF00825">
    <property type="entry name" value="Ribonuclease_P"/>
    <property type="match status" value="1"/>
</dbReference>
<keyword evidence="6 7" id="KW-0694">RNA-binding</keyword>
<keyword evidence="4 7" id="KW-0255">Endonuclease</keyword>
<dbReference type="SUPFAM" id="SSF54211">
    <property type="entry name" value="Ribosomal protein S5 domain 2-like"/>
    <property type="match status" value="1"/>
</dbReference>
<dbReference type="GO" id="GO:0004526">
    <property type="term" value="F:ribonuclease P activity"/>
    <property type="evidence" value="ECO:0007669"/>
    <property type="project" value="UniProtKB-UniRule"/>
</dbReference>
<protein>
    <recommendedName>
        <fullName evidence="7 8">Ribonuclease P protein component</fullName>
        <shortName evidence="7">RNase P protein</shortName>
        <shortName evidence="7">RNaseP protein</shortName>
        <ecNumber evidence="7 8">3.1.26.5</ecNumber>
    </recommendedName>
    <alternativeName>
        <fullName evidence="7">Protein C5</fullName>
    </alternativeName>
</protein>
<accession>A0A1I2XWV4</accession>
<dbReference type="STRING" id="995038.SAMN05216274_101191"/>
<evidence type="ECO:0000313" key="9">
    <source>
        <dbReference type="EMBL" id="SFH17557.1"/>
    </source>
</evidence>
<proteinExistence type="inferred from homology"/>
<dbReference type="InterPro" id="IPR020568">
    <property type="entry name" value="Ribosomal_Su5_D2-typ_SF"/>
</dbReference>
<comment type="subunit">
    <text evidence="7">Consists of a catalytic RNA component (M1 or rnpB) and a protein subunit.</text>
</comment>
<dbReference type="GO" id="GO:0001682">
    <property type="term" value="P:tRNA 5'-leader removal"/>
    <property type="evidence" value="ECO:0007669"/>
    <property type="project" value="UniProtKB-UniRule"/>
</dbReference>
<evidence type="ECO:0000256" key="4">
    <source>
        <dbReference type="ARBA" id="ARBA00022759"/>
    </source>
</evidence>
<reference evidence="10 12" key="2">
    <citation type="submission" date="2019-03" db="EMBL/GenBank/DDBJ databases">
        <title>Genomics of glacier-inhabiting Cryobacterium strains.</title>
        <authorList>
            <person name="Liu Q."/>
            <person name="Xin Y.-H."/>
        </authorList>
    </citation>
    <scope>NUCLEOTIDE SEQUENCE [LARGE SCALE GENOMIC DNA]</scope>
    <source>
        <strain evidence="10 12">Hh34</strain>
    </source>
</reference>
<dbReference type="HAMAP" id="MF_00227">
    <property type="entry name" value="RNase_P"/>
    <property type="match status" value="1"/>
</dbReference>
<evidence type="ECO:0000256" key="8">
    <source>
        <dbReference type="NCBIfam" id="TIGR00188"/>
    </source>
</evidence>
<evidence type="ECO:0000256" key="2">
    <source>
        <dbReference type="ARBA" id="ARBA00022694"/>
    </source>
</evidence>
<dbReference type="EC" id="3.1.26.5" evidence="7 8"/>
<evidence type="ECO:0000256" key="3">
    <source>
        <dbReference type="ARBA" id="ARBA00022722"/>
    </source>
</evidence>
<comment type="catalytic activity">
    <reaction evidence="7">
        <text>Endonucleolytic cleavage of RNA, removing 5'-extranucleotides from tRNA precursor.</text>
        <dbReference type="EC" id="3.1.26.5"/>
    </reaction>
</comment>
<dbReference type="Proteomes" id="UP000199681">
    <property type="component" value="Unassembled WGS sequence"/>
</dbReference>
<dbReference type="RefSeq" id="WP_092448015.1">
    <property type="nucleotide sequence ID" value="NZ_BKAC01000003.1"/>
</dbReference>
<dbReference type="InterPro" id="IPR020539">
    <property type="entry name" value="RNase_P_CS"/>
</dbReference>
<evidence type="ECO:0000313" key="11">
    <source>
        <dbReference type="Proteomes" id="UP000199681"/>
    </source>
</evidence>
<evidence type="ECO:0000313" key="10">
    <source>
        <dbReference type="EMBL" id="TFB85025.1"/>
    </source>
</evidence>
<keyword evidence="3 7" id="KW-0540">Nuclease</keyword>
<reference evidence="9 11" key="1">
    <citation type="submission" date="2016-10" db="EMBL/GenBank/DDBJ databases">
        <authorList>
            <person name="Varghese N."/>
            <person name="Submissions S."/>
        </authorList>
    </citation>
    <scope>NUCLEOTIDE SEQUENCE [LARGE SCALE GENOMIC DNA]</scope>
    <source>
        <strain evidence="9 11">GMCC 1.11211</strain>
    </source>
</reference>
<dbReference type="PANTHER" id="PTHR33992:SF1">
    <property type="entry name" value="RIBONUCLEASE P PROTEIN COMPONENT"/>
    <property type="match status" value="1"/>
</dbReference>
<gene>
    <name evidence="7 10" type="primary">rnpA</name>
    <name evidence="10" type="ORF">E3O11_08245</name>
    <name evidence="9" type="ORF">SAMN05216274_101191</name>
</gene>